<proteinExistence type="predicted"/>
<dbReference type="InterPro" id="IPR023375">
    <property type="entry name" value="ADC_dom_sf"/>
</dbReference>
<keyword evidence="2" id="KW-1185">Reference proteome</keyword>
<name>A0A423W9H9_9PEZI</name>
<dbReference type="Gene3D" id="2.40.400.10">
    <property type="entry name" value="Acetoacetate decarboxylase-like"/>
    <property type="match status" value="1"/>
</dbReference>
<dbReference type="PANTHER" id="PTHR40518">
    <property type="entry name" value="ACETOACETATE DECARBOXYLASE"/>
    <property type="match status" value="1"/>
</dbReference>
<dbReference type="PANTHER" id="PTHR40518:SF1">
    <property type="entry name" value="ACETOACETATE DECARBOXYLASE"/>
    <property type="match status" value="1"/>
</dbReference>
<accession>A0A423W9H9</accession>
<dbReference type="OrthoDB" id="9970474at2759"/>
<protein>
    <recommendedName>
        <fullName evidence="3">Acetoacetate decarboxylase</fullName>
    </recommendedName>
</protein>
<sequence>MSIVMEDIDIKEAPAPWKCVAQVYAVYFYSSPNSKHAADIPTVAYSPLERESFFASPEAGQFAGGVGSLMFVRYSDTPVGQYDEMAIIPGAYTYRVQDEKGKWVERKNPRVTRIYVSQKQTLFNGRFNWNIPKHLARFEWTDLANGAQQVKVFPFDGDQDEASASLTPLVQASFKTVPYVPALPLSTKWIEYFGVNTALVQPPVPQGKPREVVGTEQWCKCPLGQYSSKTHIGWFDLRQRDEAGNLTALFENFWPGLGRWQLGVRMDDTAFDLPEGEYWRVPRANL</sequence>
<evidence type="ECO:0008006" key="3">
    <source>
        <dbReference type="Google" id="ProtNLM"/>
    </source>
</evidence>
<reference evidence="1 2" key="1">
    <citation type="submission" date="2015-09" db="EMBL/GenBank/DDBJ databases">
        <title>Host preference determinants of Valsa canker pathogens revealed by comparative genomics.</title>
        <authorList>
            <person name="Yin Z."/>
            <person name="Huang L."/>
        </authorList>
    </citation>
    <scope>NUCLEOTIDE SEQUENCE [LARGE SCALE GENOMIC DNA]</scope>
    <source>
        <strain evidence="1 2">SXYLt</strain>
    </source>
</reference>
<dbReference type="InParanoid" id="A0A423W9H9"/>
<gene>
    <name evidence="1" type="ORF">VPNG_08319</name>
</gene>
<evidence type="ECO:0000313" key="1">
    <source>
        <dbReference type="EMBL" id="ROW00022.1"/>
    </source>
</evidence>
<dbReference type="SUPFAM" id="SSF160104">
    <property type="entry name" value="Acetoacetate decarboxylase-like"/>
    <property type="match status" value="1"/>
</dbReference>
<evidence type="ECO:0000313" key="2">
    <source>
        <dbReference type="Proteomes" id="UP000285146"/>
    </source>
</evidence>
<dbReference type="AlphaFoldDB" id="A0A423W9H9"/>
<comment type="caution">
    <text evidence="1">The sequence shown here is derived from an EMBL/GenBank/DDBJ whole genome shotgun (WGS) entry which is preliminary data.</text>
</comment>
<dbReference type="Proteomes" id="UP000285146">
    <property type="component" value="Unassembled WGS sequence"/>
</dbReference>
<organism evidence="1 2">
    <name type="scientific">Cytospora leucostoma</name>
    <dbReference type="NCBI Taxonomy" id="1230097"/>
    <lineage>
        <taxon>Eukaryota</taxon>
        <taxon>Fungi</taxon>
        <taxon>Dikarya</taxon>
        <taxon>Ascomycota</taxon>
        <taxon>Pezizomycotina</taxon>
        <taxon>Sordariomycetes</taxon>
        <taxon>Sordariomycetidae</taxon>
        <taxon>Diaporthales</taxon>
        <taxon>Cytosporaceae</taxon>
        <taxon>Cytospora</taxon>
    </lineage>
</organism>
<dbReference type="EMBL" id="LKEB01000057">
    <property type="protein sequence ID" value="ROW00022.1"/>
    <property type="molecule type" value="Genomic_DNA"/>
</dbReference>